<dbReference type="CDD" id="cd05232">
    <property type="entry name" value="UDP_G4E_4_SDR_e"/>
    <property type="match status" value="1"/>
</dbReference>
<feature type="domain" description="NAD-dependent epimerase/dehydratase" evidence="3">
    <location>
        <begin position="4"/>
        <end position="223"/>
    </location>
</feature>
<dbReference type="InterPro" id="IPR001509">
    <property type="entry name" value="Epimerase_deHydtase"/>
</dbReference>
<comment type="similarity">
    <text evidence="2">Belongs to the NAD(P)-dependent epimerase/dehydratase family.</text>
</comment>
<evidence type="ECO:0000256" key="2">
    <source>
        <dbReference type="ARBA" id="ARBA00007637"/>
    </source>
</evidence>
<protein>
    <submittedName>
        <fullName evidence="4">Nucleoside-diphosphate-sugar epimerase</fullName>
    </submittedName>
</protein>
<dbReference type="OrthoDB" id="9801056at2"/>
<accession>A0A1H6C0X0</accession>
<dbReference type="PANTHER" id="PTHR43000">
    <property type="entry name" value="DTDP-D-GLUCOSE 4,6-DEHYDRATASE-RELATED"/>
    <property type="match status" value="1"/>
</dbReference>
<keyword evidence="5" id="KW-1185">Reference proteome</keyword>
<dbReference type="RefSeq" id="WP_103882092.1">
    <property type="nucleotide sequence ID" value="NZ_FNVG01000028.1"/>
</dbReference>
<dbReference type="EMBL" id="FNVG01000028">
    <property type="protein sequence ID" value="SEG66305.1"/>
    <property type="molecule type" value="Genomic_DNA"/>
</dbReference>
<comment type="pathway">
    <text evidence="1">Bacterial outer membrane biogenesis; LPS O-antigen biosynthesis.</text>
</comment>
<name>A0A1H6C0X0_9VIBR</name>
<sequence>MKKVAVTGTTGFLGKALVHLLTENQQVEVISMCRNVSHSSEMKLDLSSHFDVAQELHQRQVDVVIHCAARAHILDDDAKSPLEEYRKVNTSATIELAKQAVAAGVKRFIFISSAKVNGEVSAASHPLSETVLEAPTDPYALSKYEAELALTQIANESGMEVVIIRPPLVYGPEVKANFAALMKLSRLGLPLPFGAINNKRSLISLDNLCDVISLCITHPAAANQTFLVSDDEDASTTQLLTELIKAYGARTLLVPIPVAFLKILLKIVGKPMIAERLFGNLQFDIRHIKQTLNWAPPYSFEQGIAKTVKDSKKK</sequence>
<dbReference type="InterPro" id="IPR036291">
    <property type="entry name" value="NAD(P)-bd_dom_sf"/>
</dbReference>
<evidence type="ECO:0000259" key="3">
    <source>
        <dbReference type="Pfam" id="PF01370"/>
    </source>
</evidence>
<dbReference type="Proteomes" id="UP000236721">
    <property type="component" value="Unassembled WGS sequence"/>
</dbReference>
<evidence type="ECO:0000313" key="4">
    <source>
        <dbReference type="EMBL" id="SEG66305.1"/>
    </source>
</evidence>
<organism evidence="4 5">
    <name type="scientific">Vibrio hangzhouensis</name>
    <dbReference type="NCBI Taxonomy" id="462991"/>
    <lineage>
        <taxon>Bacteria</taxon>
        <taxon>Pseudomonadati</taxon>
        <taxon>Pseudomonadota</taxon>
        <taxon>Gammaproteobacteria</taxon>
        <taxon>Vibrionales</taxon>
        <taxon>Vibrionaceae</taxon>
        <taxon>Vibrio</taxon>
    </lineage>
</organism>
<proteinExistence type="inferred from homology"/>
<reference evidence="5" key="1">
    <citation type="submission" date="2016-10" db="EMBL/GenBank/DDBJ databases">
        <authorList>
            <person name="Varghese N."/>
            <person name="Submissions S."/>
        </authorList>
    </citation>
    <scope>NUCLEOTIDE SEQUENCE [LARGE SCALE GENOMIC DNA]</scope>
    <source>
        <strain evidence="5">CGMCC 1.7062</strain>
    </source>
</reference>
<evidence type="ECO:0000313" key="5">
    <source>
        <dbReference type="Proteomes" id="UP000236721"/>
    </source>
</evidence>
<gene>
    <name evidence="4" type="ORF">SAMN04488244_12836</name>
</gene>
<dbReference type="Pfam" id="PF01370">
    <property type="entry name" value="Epimerase"/>
    <property type="match status" value="1"/>
</dbReference>
<dbReference type="Gene3D" id="3.40.50.720">
    <property type="entry name" value="NAD(P)-binding Rossmann-like Domain"/>
    <property type="match status" value="1"/>
</dbReference>
<dbReference type="SUPFAM" id="SSF51735">
    <property type="entry name" value="NAD(P)-binding Rossmann-fold domains"/>
    <property type="match status" value="1"/>
</dbReference>
<dbReference type="AlphaFoldDB" id="A0A1H6C0X0"/>
<evidence type="ECO:0000256" key="1">
    <source>
        <dbReference type="ARBA" id="ARBA00005125"/>
    </source>
</evidence>